<dbReference type="InterPro" id="IPR036282">
    <property type="entry name" value="Glutathione-S-Trfase_C_sf"/>
</dbReference>
<keyword evidence="5" id="KW-0808">Transferase</keyword>
<dbReference type="PROSITE" id="PS50405">
    <property type="entry name" value="GST_CTER"/>
    <property type="match status" value="1"/>
</dbReference>
<comment type="subunit">
    <text evidence="1">Homodimer.</text>
</comment>
<dbReference type="GO" id="GO:0006749">
    <property type="term" value="P:glutathione metabolic process"/>
    <property type="evidence" value="ECO:0007669"/>
    <property type="project" value="TreeGrafter"/>
</dbReference>
<evidence type="ECO:0000259" key="4">
    <source>
        <dbReference type="PROSITE" id="PS50405"/>
    </source>
</evidence>
<dbReference type="EMBL" id="KX500033">
    <property type="protein sequence ID" value="ARM39003.1"/>
    <property type="molecule type" value="mRNA"/>
</dbReference>
<dbReference type="SUPFAM" id="SSF52833">
    <property type="entry name" value="Thioredoxin-like"/>
    <property type="match status" value="1"/>
</dbReference>
<dbReference type="FunFam" id="1.20.1050.10:FF:000007">
    <property type="entry name" value="Glutathione S-transferase 1-1"/>
    <property type="match status" value="1"/>
</dbReference>
<reference evidence="5" key="1">
    <citation type="submission" date="2016-07" db="EMBL/GenBank/DDBJ databases">
        <title>Identification and Characterization of Antennal Glutathione S-transferase Genes from Codling Moth Cydia pomonella.</title>
        <authorList>
            <person name="Huang X."/>
            <person name="Liu L."/>
            <person name="Feng J."/>
        </authorList>
    </citation>
    <scope>NUCLEOTIDE SEQUENCE</scope>
</reference>
<feature type="domain" description="GST N-terminal" evidence="3">
    <location>
        <begin position="1"/>
        <end position="81"/>
    </location>
</feature>
<organism evidence="5">
    <name type="scientific">Cydia pomonella</name>
    <name type="common">Codling moth</name>
    <dbReference type="NCBI Taxonomy" id="82600"/>
    <lineage>
        <taxon>Eukaryota</taxon>
        <taxon>Metazoa</taxon>
        <taxon>Ecdysozoa</taxon>
        <taxon>Arthropoda</taxon>
        <taxon>Hexapoda</taxon>
        <taxon>Insecta</taxon>
        <taxon>Pterygota</taxon>
        <taxon>Neoptera</taxon>
        <taxon>Endopterygota</taxon>
        <taxon>Lepidoptera</taxon>
        <taxon>Glossata</taxon>
        <taxon>Ditrysia</taxon>
        <taxon>Tortricoidea</taxon>
        <taxon>Tortricidae</taxon>
        <taxon>Olethreutinae</taxon>
        <taxon>Grapholitini</taxon>
        <taxon>Cydia</taxon>
    </lineage>
</organism>
<proteinExistence type="evidence at transcript level"/>
<dbReference type="GO" id="GO:0004364">
    <property type="term" value="F:glutathione transferase activity"/>
    <property type="evidence" value="ECO:0007669"/>
    <property type="project" value="TreeGrafter"/>
</dbReference>
<protein>
    <submittedName>
        <fullName evidence="5">Glutathione S-transferase epsilon-2</fullName>
    </submittedName>
</protein>
<dbReference type="InterPro" id="IPR004046">
    <property type="entry name" value="GST_C"/>
</dbReference>
<dbReference type="PANTHER" id="PTHR43969">
    <property type="entry name" value="GLUTATHIONE S TRANSFERASE D10, ISOFORM A-RELATED"/>
    <property type="match status" value="1"/>
</dbReference>
<evidence type="ECO:0000313" key="5">
    <source>
        <dbReference type="EMBL" id="ARM39003.1"/>
    </source>
</evidence>
<feature type="domain" description="GST C-terminal" evidence="4">
    <location>
        <begin position="87"/>
        <end position="214"/>
    </location>
</feature>
<dbReference type="InterPro" id="IPR010987">
    <property type="entry name" value="Glutathione-S-Trfase_C-like"/>
</dbReference>
<sequence>MVKLYKLDGSPPARACMIACELFNVPVELIDVNLMAGEHLTPEFLKKNLLHTVPTLEDGSLVIHDSHAALMYLADVYGKQESFYPKETKQRAHVNQKLFFNSTILFPRMRNTTYPIFMEGMTEIPQKNLDAIEEAYGFVEEFLSRTKYLAGDNITIADIAAYPTVTSLLIFLELNAQKYPKTQAWLKDLEKLPYVQKGNAKGLEDLSNFIKSKLG</sequence>
<comment type="similarity">
    <text evidence="2">Belongs to the GST superfamily.</text>
</comment>
<dbReference type="SUPFAM" id="SSF47616">
    <property type="entry name" value="GST C-terminal domain-like"/>
    <property type="match status" value="1"/>
</dbReference>
<dbReference type="SFLD" id="SFLDG01153">
    <property type="entry name" value="Main.4:_Theta-like"/>
    <property type="match status" value="1"/>
</dbReference>
<dbReference type="Pfam" id="PF00043">
    <property type="entry name" value="GST_C"/>
    <property type="match status" value="1"/>
</dbReference>
<dbReference type="InterPro" id="IPR036249">
    <property type="entry name" value="Thioredoxin-like_sf"/>
</dbReference>
<accession>A0A1W6I4K6</accession>
<evidence type="ECO:0000256" key="1">
    <source>
        <dbReference type="ARBA" id="ARBA00011738"/>
    </source>
</evidence>
<evidence type="ECO:0000256" key="2">
    <source>
        <dbReference type="RuleBase" id="RU003494"/>
    </source>
</evidence>
<dbReference type="SFLD" id="SFLDG00358">
    <property type="entry name" value="Main_(cytGST)"/>
    <property type="match status" value="1"/>
</dbReference>
<dbReference type="Pfam" id="PF02798">
    <property type="entry name" value="GST_N"/>
    <property type="match status" value="1"/>
</dbReference>
<dbReference type="SFLD" id="SFLDS00019">
    <property type="entry name" value="Glutathione_Transferase_(cytos"/>
    <property type="match status" value="1"/>
</dbReference>
<dbReference type="AlphaFoldDB" id="A0A1W6I4K6"/>
<evidence type="ECO:0000259" key="3">
    <source>
        <dbReference type="PROSITE" id="PS50404"/>
    </source>
</evidence>
<dbReference type="CDD" id="cd03177">
    <property type="entry name" value="GST_C_Delta_Epsilon"/>
    <property type="match status" value="1"/>
</dbReference>
<dbReference type="InterPro" id="IPR040079">
    <property type="entry name" value="Glutathione_S-Trfase"/>
</dbReference>
<dbReference type="InterPro" id="IPR004045">
    <property type="entry name" value="Glutathione_S-Trfase_N"/>
</dbReference>
<dbReference type="PROSITE" id="PS50404">
    <property type="entry name" value="GST_NTER"/>
    <property type="match status" value="1"/>
</dbReference>
<name>A0A1W6I4K6_CYDPO</name>
<dbReference type="PANTHER" id="PTHR43969:SF9">
    <property type="entry name" value="GLUTATHIONE S TRANSFERASE D10, ISOFORM A-RELATED"/>
    <property type="match status" value="1"/>
</dbReference>
<dbReference type="Gene3D" id="3.40.30.10">
    <property type="entry name" value="Glutaredoxin"/>
    <property type="match status" value="1"/>
</dbReference>
<dbReference type="Gene3D" id="1.20.1050.10">
    <property type="match status" value="1"/>
</dbReference>